<sequence length="143" mass="15906">MNLQTAVSRIYKCISKLDAAYGRPVFDEFAIVGLDGGKLKLHHYKGPNEGGFLAEFADNTMALRKELTEDQTALGGEFSFTREGEGASMDAYICLGPDVYLFCNHTEKSMHEITQDPEWLNAQGEFLNLSQFFAVDPLDLGED</sequence>
<dbReference type="RefSeq" id="WP_110130141.1">
    <property type="nucleotide sequence ID" value="NZ_QHJQ01000002.1"/>
</dbReference>
<evidence type="ECO:0000313" key="2">
    <source>
        <dbReference type="Proteomes" id="UP000247099"/>
    </source>
</evidence>
<dbReference type="Proteomes" id="UP000247099">
    <property type="component" value="Unassembled WGS sequence"/>
</dbReference>
<dbReference type="AlphaFoldDB" id="A0A317ZI23"/>
<gene>
    <name evidence="1" type="ORF">DDZ13_04040</name>
</gene>
<name>A0A317ZI23_9BACT</name>
<keyword evidence="2" id="KW-1185">Reference proteome</keyword>
<dbReference type="OrthoDB" id="193276at2"/>
<protein>
    <submittedName>
        <fullName evidence="1">Uncharacterized protein</fullName>
    </submittedName>
</protein>
<dbReference type="InParanoid" id="A0A317ZI23"/>
<evidence type="ECO:0000313" key="1">
    <source>
        <dbReference type="EMBL" id="PXA05140.1"/>
    </source>
</evidence>
<organism evidence="1 2">
    <name type="scientific">Coraliomargarita sinensis</name>
    <dbReference type="NCBI Taxonomy" id="2174842"/>
    <lineage>
        <taxon>Bacteria</taxon>
        <taxon>Pseudomonadati</taxon>
        <taxon>Verrucomicrobiota</taxon>
        <taxon>Opitutia</taxon>
        <taxon>Puniceicoccales</taxon>
        <taxon>Coraliomargaritaceae</taxon>
        <taxon>Coraliomargarita</taxon>
    </lineage>
</organism>
<accession>A0A317ZI23</accession>
<reference evidence="1 2" key="1">
    <citation type="submission" date="2018-05" db="EMBL/GenBank/DDBJ databases">
        <title>Coraliomargarita sinensis sp. nov., isolated from a marine solar saltern.</title>
        <authorList>
            <person name="Zhou L.Y."/>
        </authorList>
    </citation>
    <scope>NUCLEOTIDE SEQUENCE [LARGE SCALE GENOMIC DNA]</scope>
    <source>
        <strain evidence="1 2">WN38</strain>
    </source>
</reference>
<dbReference type="EMBL" id="QHJQ01000002">
    <property type="protein sequence ID" value="PXA05140.1"/>
    <property type="molecule type" value="Genomic_DNA"/>
</dbReference>
<proteinExistence type="predicted"/>
<comment type="caution">
    <text evidence="1">The sequence shown here is derived from an EMBL/GenBank/DDBJ whole genome shotgun (WGS) entry which is preliminary data.</text>
</comment>